<evidence type="ECO:0000256" key="11">
    <source>
        <dbReference type="PIRSR" id="PIRSR001399-3"/>
    </source>
</evidence>
<dbReference type="SUPFAM" id="SSF52304">
    <property type="entry name" value="Type II 3-dehydroquinate dehydratase"/>
    <property type="match status" value="1"/>
</dbReference>
<comment type="subunit">
    <text evidence="5 8">Homododecamer.</text>
</comment>
<keyword evidence="13" id="KW-1185">Reference proteome</keyword>
<evidence type="ECO:0000256" key="9">
    <source>
        <dbReference type="PIRSR" id="PIRSR001399-1"/>
    </source>
</evidence>
<evidence type="ECO:0000256" key="8">
    <source>
        <dbReference type="HAMAP-Rule" id="MF_00169"/>
    </source>
</evidence>
<feature type="binding site" evidence="8 10">
    <location>
        <position position="84"/>
    </location>
    <ligand>
        <name>substrate</name>
    </ligand>
</feature>
<feature type="binding site" evidence="8 10">
    <location>
        <position position="77"/>
    </location>
    <ligand>
        <name>substrate</name>
    </ligand>
</feature>
<reference evidence="12 13" key="1">
    <citation type="submission" date="2018-06" db="EMBL/GenBank/DDBJ databases">
        <authorList>
            <person name="Liu Z.-W."/>
        </authorList>
    </citation>
    <scope>NUCLEOTIDE SEQUENCE [LARGE SCALE GENOMIC DNA]</scope>
    <source>
        <strain evidence="12 13">2b14</strain>
    </source>
</reference>
<evidence type="ECO:0000256" key="5">
    <source>
        <dbReference type="ARBA" id="ARBA00011193"/>
    </source>
</evidence>
<feature type="active site" description="Proton donor" evidence="8 9">
    <location>
        <position position="97"/>
    </location>
</feature>
<dbReference type="PIRSF" id="PIRSF001399">
    <property type="entry name" value="DHquinase_II"/>
    <property type="match status" value="1"/>
</dbReference>
<dbReference type="PANTHER" id="PTHR21272:SF3">
    <property type="entry name" value="CATABOLIC 3-DEHYDROQUINASE"/>
    <property type="match status" value="1"/>
</dbReference>
<accession>A0A364RJN9</accession>
<dbReference type="AlphaFoldDB" id="A0A364RJN9"/>
<keyword evidence="7 8" id="KW-0456">Lyase</keyword>
<dbReference type="Pfam" id="PF01220">
    <property type="entry name" value="DHquinase_II"/>
    <property type="match status" value="1"/>
</dbReference>
<dbReference type="OrthoDB" id="9790793at2"/>
<keyword evidence="8" id="KW-0057">Aromatic amino acid biosynthesis</keyword>
<dbReference type="PANTHER" id="PTHR21272">
    <property type="entry name" value="CATABOLIC 3-DEHYDROQUINASE"/>
    <property type="match status" value="1"/>
</dbReference>
<proteinExistence type="inferred from homology"/>
<dbReference type="InterPro" id="IPR001874">
    <property type="entry name" value="DHquinase_II"/>
</dbReference>
<dbReference type="Proteomes" id="UP000251692">
    <property type="component" value="Unassembled WGS sequence"/>
</dbReference>
<feature type="binding site" evidence="8 10">
    <location>
        <begin position="98"/>
        <end position="99"/>
    </location>
    <ligand>
        <name>substrate</name>
    </ligand>
</feature>
<dbReference type="CDD" id="cd00466">
    <property type="entry name" value="DHQase_II"/>
    <property type="match status" value="1"/>
</dbReference>
<dbReference type="Gene3D" id="3.40.50.9100">
    <property type="entry name" value="Dehydroquinase, class II"/>
    <property type="match status" value="1"/>
</dbReference>
<comment type="function">
    <text evidence="2 8">Catalyzes a trans-dehydration via an enolate intermediate.</text>
</comment>
<comment type="caution">
    <text evidence="12">The sequence shown here is derived from an EMBL/GenBank/DDBJ whole genome shotgun (WGS) entry which is preliminary data.</text>
</comment>
<comment type="pathway">
    <text evidence="3 8">Metabolic intermediate biosynthesis; chorismate biosynthesis; chorismate from D-erythrose 4-phosphate and phosphoenolpyruvate: step 3/7.</text>
</comment>
<dbReference type="NCBIfam" id="NF003806">
    <property type="entry name" value="PRK05395.1-3"/>
    <property type="match status" value="1"/>
</dbReference>
<evidence type="ECO:0000313" key="12">
    <source>
        <dbReference type="EMBL" id="RAU84458.1"/>
    </source>
</evidence>
<dbReference type="EMBL" id="QMDV01000001">
    <property type="protein sequence ID" value="RAU84458.1"/>
    <property type="molecule type" value="Genomic_DNA"/>
</dbReference>
<evidence type="ECO:0000256" key="1">
    <source>
        <dbReference type="ARBA" id="ARBA00001864"/>
    </source>
</evidence>
<dbReference type="InterPro" id="IPR018509">
    <property type="entry name" value="DHquinase_II_CS"/>
</dbReference>
<dbReference type="NCBIfam" id="TIGR01088">
    <property type="entry name" value="aroQ"/>
    <property type="match status" value="1"/>
</dbReference>
<dbReference type="UniPathway" id="UPA00053">
    <property type="reaction ID" value="UER00086"/>
</dbReference>
<dbReference type="HAMAP" id="MF_00169">
    <property type="entry name" value="AroQ"/>
    <property type="match status" value="1"/>
</dbReference>
<evidence type="ECO:0000256" key="4">
    <source>
        <dbReference type="ARBA" id="ARBA00011037"/>
    </source>
</evidence>
<dbReference type="GO" id="GO:0008652">
    <property type="term" value="P:amino acid biosynthetic process"/>
    <property type="evidence" value="ECO:0007669"/>
    <property type="project" value="UniProtKB-KW"/>
</dbReference>
<dbReference type="GO" id="GO:0009423">
    <property type="term" value="P:chorismate biosynthetic process"/>
    <property type="evidence" value="ECO:0007669"/>
    <property type="project" value="UniProtKB-UniRule"/>
</dbReference>
<dbReference type="GO" id="GO:0003855">
    <property type="term" value="F:3-dehydroquinate dehydratase activity"/>
    <property type="evidence" value="ECO:0007669"/>
    <property type="project" value="UniProtKB-UniRule"/>
</dbReference>
<organism evidence="12 13">
    <name type="scientific">Pontibacter arcticus</name>
    <dbReference type="NCBI Taxonomy" id="2080288"/>
    <lineage>
        <taxon>Bacteria</taxon>
        <taxon>Pseudomonadati</taxon>
        <taxon>Bacteroidota</taxon>
        <taxon>Cytophagia</taxon>
        <taxon>Cytophagales</taxon>
        <taxon>Hymenobacteraceae</taxon>
        <taxon>Pontibacter</taxon>
    </lineage>
</organism>
<dbReference type="EC" id="4.2.1.10" evidence="6 8"/>
<evidence type="ECO:0000256" key="7">
    <source>
        <dbReference type="ARBA" id="ARBA00023239"/>
    </source>
</evidence>
<evidence type="ECO:0000256" key="10">
    <source>
        <dbReference type="PIRSR" id="PIRSR001399-2"/>
    </source>
</evidence>
<feature type="active site" description="Proton acceptor" evidence="8 9">
    <location>
        <position position="22"/>
    </location>
</feature>
<comment type="catalytic activity">
    <reaction evidence="1 8">
        <text>3-dehydroquinate = 3-dehydroshikimate + H2O</text>
        <dbReference type="Rhea" id="RHEA:21096"/>
        <dbReference type="ChEBI" id="CHEBI:15377"/>
        <dbReference type="ChEBI" id="CHEBI:16630"/>
        <dbReference type="ChEBI" id="CHEBI:32364"/>
        <dbReference type="EC" id="4.2.1.10"/>
    </reaction>
</comment>
<name>A0A364RJN9_9BACT</name>
<comment type="similarity">
    <text evidence="4 8">Belongs to the type-II 3-dehydroquinase family.</text>
</comment>
<evidence type="ECO:0000256" key="6">
    <source>
        <dbReference type="ARBA" id="ARBA00012060"/>
    </source>
</evidence>
<reference evidence="12 13" key="2">
    <citation type="submission" date="2018-07" db="EMBL/GenBank/DDBJ databases">
        <title>Pontibacter sp. 2b14 genomic sequence and assembly.</title>
        <authorList>
            <person name="Du Z.-J."/>
        </authorList>
    </citation>
    <scope>NUCLEOTIDE SEQUENCE [LARGE SCALE GENOMIC DNA]</scope>
    <source>
        <strain evidence="12 13">2b14</strain>
    </source>
</reference>
<keyword evidence="8" id="KW-0028">Amino-acid biosynthesis</keyword>
<evidence type="ECO:0000256" key="2">
    <source>
        <dbReference type="ARBA" id="ARBA00003924"/>
    </source>
</evidence>
<protein>
    <recommendedName>
        <fullName evidence="6 8">3-dehydroquinate dehydratase</fullName>
        <shortName evidence="8">3-dehydroquinase</shortName>
        <ecNumber evidence="6 8">4.2.1.10</ecNumber>
    </recommendedName>
    <alternativeName>
        <fullName evidence="8">Type II DHQase</fullName>
    </alternativeName>
</protein>
<dbReference type="NCBIfam" id="NF003805">
    <property type="entry name" value="PRK05395.1-2"/>
    <property type="match status" value="1"/>
</dbReference>
<feature type="site" description="Transition state stabilizer" evidence="8 11">
    <location>
        <position position="17"/>
    </location>
</feature>
<dbReference type="InterPro" id="IPR036441">
    <property type="entry name" value="DHquinase_II_sf"/>
</dbReference>
<feature type="binding site" evidence="8 10">
    <location>
        <position position="71"/>
    </location>
    <ligand>
        <name>substrate</name>
    </ligand>
</feature>
<evidence type="ECO:0000256" key="3">
    <source>
        <dbReference type="ARBA" id="ARBA00004902"/>
    </source>
</evidence>
<dbReference type="NCBIfam" id="NF003807">
    <property type="entry name" value="PRK05395.1-4"/>
    <property type="match status" value="1"/>
</dbReference>
<evidence type="ECO:0000313" key="13">
    <source>
        <dbReference type="Proteomes" id="UP000251692"/>
    </source>
</evidence>
<dbReference type="PROSITE" id="PS01029">
    <property type="entry name" value="DEHYDROQUINASE_II"/>
    <property type="match status" value="1"/>
</dbReference>
<sequence>MKILILNGPNLNLLGRREKSIYGSRSFEDYFEELEKDFPDMELSHFQSNTEGILIDKLHEVGFSYKGIVLNAGAYTHTSVAMSDAIKAIDTPVVEVHISNVYAREAFRHKSMLAAYCTGSISGFGLDSYRLALEYFMRFKPKQIGFGTQKA</sequence>
<feature type="binding site" evidence="8 10">
    <location>
        <position position="108"/>
    </location>
    <ligand>
        <name>substrate</name>
    </ligand>
</feature>
<dbReference type="GO" id="GO:0009073">
    <property type="term" value="P:aromatic amino acid family biosynthetic process"/>
    <property type="evidence" value="ECO:0007669"/>
    <property type="project" value="UniProtKB-KW"/>
</dbReference>
<dbReference type="RefSeq" id="WP_112304738.1">
    <property type="nucleotide sequence ID" value="NZ_QMDV01000001.1"/>
</dbReference>
<gene>
    <name evidence="8 12" type="primary">aroQ</name>
    <name evidence="12" type="ORF">DP923_00265</name>
</gene>
<dbReference type="GO" id="GO:0019631">
    <property type="term" value="P:quinate catabolic process"/>
    <property type="evidence" value="ECO:0007669"/>
    <property type="project" value="TreeGrafter"/>
</dbReference>